<gene>
    <name evidence="7" type="ORF">CHILSU_LOCUS7839</name>
</gene>
<dbReference type="InterPro" id="IPR013120">
    <property type="entry name" value="FAR_NAD-bd"/>
</dbReference>
<dbReference type="PANTHER" id="PTHR11011">
    <property type="entry name" value="MALE STERILITY PROTEIN 2-RELATED"/>
    <property type="match status" value="1"/>
</dbReference>
<keyword evidence="4" id="KW-1133">Transmembrane helix</keyword>
<dbReference type="CDD" id="cd05236">
    <property type="entry name" value="FAR-N_SDR_e"/>
    <property type="match status" value="1"/>
</dbReference>
<dbReference type="SUPFAM" id="SSF51735">
    <property type="entry name" value="NAD(P)-binding Rossmann-fold domains"/>
    <property type="match status" value="1"/>
</dbReference>
<evidence type="ECO:0000256" key="1">
    <source>
        <dbReference type="ARBA" id="ARBA00005928"/>
    </source>
</evidence>
<dbReference type="InterPro" id="IPR033640">
    <property type="entry name" value="FAR_C"/>
</dbReference>
<evidence type="ECO:0000313" key="7">
    <source>
        <dbReference type="EMBL" id="CAH0689274.1"/>
    </source>
</evidence>
<evidence type="ECO:0000313" key="8">
    <source>
        <dbReference type="Proteomes" id="UP001153292"/>
    </source>
</evidence>
<feature type="transmembrane region" description="Helical" evidence="4">
    <location>
        <begin position="574"/>
        <end position="599"/>
    </location>
</feature>
<protein>
    <recommendedName>
        <fullName evidence="4">Fatty acyl-CoA reductase</fullName>
        <ecNumber evidence="4">1.2.1.84</ecNumber>
    </recommendedName>
</protein>
<name>A0ABN8EFT0_CHISP</name>
<feature type="domain" description="Fatty acyl-CoA reductase C-terminal" evidence="5">
    <location>
        <begin position="465"/>
        <end position="557"/>
    </location>
</feature>
<dbReference type="CDD" id="cd09071">
    <property type="entry name" value="FAR_C"/>
    <property type="match status" value="1"/>
</dbReference>
<keyword evidence="8" id="KW-1185">Reference proteome</keyword>
<evidence type="ECO:0000256" key="4">
    <source>
        <dbReference type="RuleBase" id="RU363097"/>
    </source>
</evidence>
<evidence type="ECO:0000256" key="3">
    <source>
        <dbReference type="ARBA" id="ARBA00023098"/>
    </source>
</evidence>
<evidence type="ECO:0000259" key="5">
    <source>
        <dbReference type="Pfam" id="PF03015"/>
    </source>
</evidence>
<accession>A0ABN8EFT0</accession>
<keyword evidence="4" id="KW-0521">NADP</keyword>
<comment type="function">
    <text evidence="4">Catalyzes the reduction of fatty acyl-CoA to fatty alcohols.</text>
</comment>
<sequence length="603" mass="68324">QACELITHAQSHIIVQWSTGRPVFFLCPATQHVCTRALVCFSGKVSAVCSIFKIQKKSAVNLFPEAMTFDVHTTKEILNPKQGGDITYMDMIEEKDGLGESQIQKMFAGSSVFLTGATGFLGKLFVEKLLRSCPDIKKLYLLARPKKNKDTAKRIQEQFEDVLYSKLKKERPNFIQKISVIEGDVGQLGLGISEQDRIKLMNDVEFIFHGAATVRFDEPLKTAVEINVRGTREILQLARQCGKLKAVVHISTAYSNCTSDVIEERFYDSIMPGEKLIDLVETMDENTINNITPGLLGLYPNTYAYTKSVAENIVLNYSKGLPVVVFRPAIVIATAKEPVAGWIDNVYGPTGVVVGAAVGLLHTLHCEPSAVADLVPGDMVVNACIAAAYRTARDYPANREAAPPQDLPPPVYNFVSSEQRPLTWREFMAYNEHYGLEVPPMQAMYYYIFTLTPSRFLYLFYCFLMHWIPAYIVDGVAVLIGKKPMLRKAYTKISKFADVLAYFATKQWKFYNTNVQNLYSELCDADKQIFDFDISNLDWTDYFYSYVRGLRVYLLKDPLETIPQGRTKHTRLMYLHYFCCTILSLIALRLLWGMTSYFYSLVF</sequence>
<proteinExistence type="inferred from homology"/>
<organism evidence="7 8">
    <name type="scientific">Chilo suppressalis</name>
    <name type="common">Asiatic rice borer moth</name>
    <dbReference type="NCBI Taxonomy" id="168631"/>
    <lineage>
        <taxon>Eukaryota</taxon>
        <taxon>Metazoa</taxon>
        <taxon>Ecdysozoa</taxon>
        <taxon>Arthropoda</taxon>
        <taxon>Hexapoda</taxon>
        <taxon>Insecta</taxon>
        <taxon>Pterygota</taxon>
        <taxon>Neoptera</taxon>
        <taxon>Endopterygota</taxon>
        <taxon>Lepidoptera</taxon>
        <taxon>Glossata</taxon>
        <taxon>Ditrysia</taxon>
        <taxon>Pyraloidea</taxon>
        <taxon>Crambidae</taxon>
        <taxon>Crambinae</taxon>
        <taxon>Chilo</taxon>
    </lineage>
</organism>
<dbReference type="Pfam" id="PF07993">
    <property type="entry name" value="NAD_binding_4"/>
    <property type="match status" value="1"/>
</dbReference>
<feature type="domain" description="Thioester reductase (TE)" evidence="6">
    <location>
        <begin position="114"/>
        <end position="383"/>
    </location>
</feature>
<dbReference type="InterPro" id="IPR036291">
    <property type="entry name" value="NAD(P)-bd_dom_sf"/>
</dbReference>
<comment type="similarity">
    <text evidence="1 4">Belongs to the fatty acyl-CoA reductase family.</text>
</comment>
<keyword evidence="3 4" id="KW-0443">Lipid metabolism</keyword>
<dbReference type="EMBL" id="OU963922">
    <property type="protein sequence ID" value="CAH0689274.1"/>
    <property type="molecule type" value="Genomic_DNA"/>
</dbReference>
<dbReference type="InterPro" id="IPR026055">
    <property type="entry name" value="FAR"/>
</dbReference>
<dbReference type="PANTHER" id="PTHR11011:SF60">
    <property type="entry name" value="FATTY ACYL-COA REDUCTASE-RELATED"/>
    <property type="match status" value="1"/>
</dbReference>
<dbReference type="EC" id="1.2.1.84" evidence="4"/>
<keyword evidence="4" id="KW-0472">Membrane</keyword>
<feature type="transmembrane region" description="Helical" evidence="4">
    <location>
        <begin position="456"/>
        <end position="480"/>
    </location>
</feature>
<keyword evidence="4" id="KW-0812">Transmembrane</keyword>
<feature type="non-terminal residue" evidence="7">
    <location>
        <position position="603"/>
    </location>
</feature>
<dbReference type="Gene3D" id="3.40.50.720">
    <property type="entry name" value="NAD(P)-binding Rossmann-like Domain"/>
    <property type="match status" value="1"/>
</dbReference>
<reference evidence="7" key="1">
    <citation type="submission" date="2021-12" db="EMBL/GenBank/DDBJ databases">
        <authorList>
            <person name="King R."/>
        </authorList>
    </citation>
    <scope>NUCLEOTIDE SEQUENCE</scope>
</reference>
<keyword evidence="2 4" id="KW-0444">Lipid biosynthesis</keyword>
<dbReference type="Pfam" id="PF03015">
    <property type="entry name" value="Sterile"/>
    <property type="match status" value="1"/>
</dbReference>
<evidence type="ECO:0000256" key="2">
    <source>
        <dbReference type="ARBA" id="ARBA00022516"/>
    </source>
</evidence>
<comment type="catalytic activity">
    <reaction evidence="4">
        <text>a long-chain fatty acyl-CoA + 2 NADPH + 2 H(+) = a long-chain primary fatty alcohol + 2 NADP(+) + CoA</text>
        <dbReference type="Rhea" id="RHEA:52716"/>
        <dbReference type="ChEBI" id="CHEBI:15378"/>
        <dbReference type="ChEBI" id="CHEBI:57287"/>
        <dbReference type="ChEBI" id="CHEBI:57783"/>
        <dbReference type="ChEBI" id="CHEBI:58349"/>
        <dbReference type="ChEBI" id="CHEBI:77396"/>
        <dbReference type="ChEBI" id="CHEBI:83139"/>
        <dbReference type="EC" id="1.2.1.84"/>
    </reaction>
</comment>
<keyword evidence="4" id="KW-0560">Oxidoreductase</keyword>
<dbReference type="Proteomes" id="UP001153292">
    <property type="component" value="Chromosome 29"/>
</dbReference>
<evidence type="ECO:0000259" key="6">
    <source>
        <dbReference type="Pfam" id="PF07993"/>
    </source>
</evidence>